<comment type="similarity">
    <text evidence="1">Belongs to the SorC transcriptional regulatory family.</text>
</comment>
<feature type="compositionally biased region" description="Low complexity" evidence="5">
    <location>
        <begin position="325"/>
        <end position="340"/>
    </location>
</feature>
<feature type="domain" description="Sugar-binding" evidence="6">
    <location>
        <begin position="64"/>
        <end position="317"/>
    </location>
</feature>
<keyword evidence="3" id="KW-0238">DNA-binding</keyword>
<dbReference type="PANTHER" id="PTHR34294">
    <property type="entry name" value="TRANSCRIPTIONAL REGULATOR-RELATED"/>
    <property type="match status" value="1"/>
</dbReference>
<sequence>MATADRQSIAHSAVRVARLYYFQNMTTAAIAEEMGTSRATVSRLLSYAMENGLVEIRVHDPLELSGNLEAAIKKHYALRSIQVVPVPVSANERESMQRVAAHTAAYLNSLVLPSTVIGLAWGNTVAAIADNLVPKHVHGVAVVQLNGSGAGANIVNTFGESIVSRFAQNYGAQAHSFPVPAFFDYADTRNALWRERSIKAIRTLQSSASILLFSIGAAETGSHIHTGGYLDKQDQQDILKDGVIGDIATVFFREDGSWKDVALNARSSGPDLDRFQRAPHSICVVCGKGKIPGLRAALQGGYINELVIDEPTARLLVEELEQQEEAVATDTATNTAPNNKTNRKRAKQ</sequence>
<dbReference type="InterPro" id="IPR007324">
    <property type="entry name" value="Sugar-bd_dom_put"/>
</dbReference>
<proteinExistence type="inferred from homology"/>
<evidence type="ECO:0000256" key="3">
    <source>
        <dbReference type="ARBA" id="ARBA00023125"/>
    </source>
</evidence>
<protein>
    <submittedName>
        <fullName evidence="8">Sugar-binding transcriptional regulator</fullName>
    </submittedName>
</protein>
<dbReference type="PANTHER" id="PTHR34294:SF1">
    <property type="entry name" value="TRANSCRIPTIONAL REGULATOR LSRR"/>
    <property type="match status" value="1"/>
</dbReference>
<dbReference type="Pfam" id="PF04545">
    <property type="entry name" value="Sigma70_r4"/>
    <property type="match status" value="1"/>
</dbReference>
<reference evidence="8 9" key="1">
    <citation type="journal article" date="2024" name="Chem. Sci.">
        <title>Discovery of megapolipeptins by genome mining of a Burkholderiales bacteria collection.</title>
        <authorList>
            <person name="Paulo B.S."/>
            <person name="Recchia M.J.J."/>
            <person name="Lee S."/>
            <person name="Fergusson C.H."/>
            <person name="Romanowski S.B."/>
            <person name="Hernandez A."/>
            <person name="Krull N."/>
            <person name="Liu D.Y."/>
            <person name="Cavanagh H."/>
            <person name="Bos A."/>
            <person name="Gray C.A."/>
            <person name="Murphy B.T."/>
            <person name="Linington R.G."/>
            <person name="Eustaquio A.S."/>
        </authorList>
    </citation>
    <scope>NUCLEOTIDE SEQUENCE [LARGE SCALE GENOMIC DNA]</scope>
    <source>
        <strain evidence="8 9">RL21-008-BIB-B</strain>
    </source>
</reference>
<dbReference type="InterPro" id="IPR037171">
    <property type="entry name" value="NagB/RpiA_transferase-like"/>
</dbReference>
<dbReference type="InterPro" id="IPR007630">
    <property type="entry name" value="RNA_pol_sigma70_r4"/>
</dbReference>
<comment type="caution">
    <text evidence="8">The sequence shown here is derived from an EMBL/GenBank/DDBJ whole genome shotgun (WGS) entry which is preliminary data.</text>
</comment>
<keyword evidence="4" id="KW-0804">Transcription</keyword>
<dbReference type="InterPro" id="IPR051054">
    <property type="entry name" value="SorC_transcr_regulators"/>
</dbReference>
<keyword evidence="9" id="KW-1185">Reference proteome</keyword>
<feature type="domain" description="RNA polymerase sigma-70 region 4" evidence="7">
    <location>
        <begin position="18"/>
        <end position="50"/>
    </location>
</feature>
<evidence type="ECO:0000313" key="9">
    <source>
        <dbReference type="Proteomes" id="UP001629214"/>
    </source>
</evidence>
<evidence type="ECO:0000256" key="1">
    <source>
        <dbReference type="ARBA" id="ARBA00010466"/>
    </source>
</evidence>
<dbReference type="Gene3D" id="1.10.10.60">
    <property type="entry name" value="Homeodomain-like"/>
    <property type="match status" value="1"/>
</dbReference>
<dbReference type="InterPro" id="IPR013324">
    <property type="entry name" value="RNA_pol_sigma_r3/r4-like"/>
</dbReference>
<feature type="region of interest" description="Disordered" evidence="5">
    <location>
        <begin position="324"/>
        <end position="348"/>
    </location>
</feature>
<evidence type="ECO:0000256" key="2">
    <source>
        <dbReference type="ARBA" id="ARBA00023015"/>
    </source>
</evidence>
<dbReference type="SUPFAM" id="SSF100950">
    <property type="entry name" value="NagB/RpiA/CoA transferase-like"/>
    <property type="match status" value="1"/>
</dbReference>
<dbReference type="EMBL" id="JAQQFR010000006">
    <property type="protein sequence ID" value="MFL9878886.1"/>
    <property type="molecule type" value="Genomic_DNA"/>
</dbReference>
<evidence type="ECO:0000256" key="5">
    <source>
        <dbReference type="SAM" id="MobiDB-lite"/>
    </source>
</evidence>
<evidence type="ECO:0000256" key="4">
    <source>
        <dbReference type="ARBA" id="ARBA00023163"/>
    </source>
</evidence>
<dbReference type="Gene3D" id="3.40.50.1360">
    <property type="match status" value="1"/>
</dbReference>
<evidence type="ECO:0000259" key="7">
    <source>
        <dbReference type="Pfam" id="PF04545"/>
    </source>
</evidence>
<dbReference type="RefSeq" id="WP_408167880.1">
    <property type="nucleotide sequence ID" value="NZ_JAQQFR010000006.1"/>
</dbReference>
<evidence type="ECO:0000313" key="8">
    <source>
        <dbReference type="EMBL" id="MFL9878886.1"/>
    </source>
</evidence>
<dbReference type="SUPFAM" id="SSF88659">
    <property type="entry name" value="Sigma3 and sigma4 domains of RNA polymerase sigma factors"/>
    <property type="match status" value="1"/>
</dbReference>
<accession>A0ABW8Z7H1</accession>
<dbReference type="Proteomes" id="UP001629214">
    <property type="component" value="Unassembled WGS sequence"/>
</dbReference>
<evidence type="ECO:0000259" key="6">
    <source>
        <dbReference type="Pfam" id="PF04198"/>
    </source>
</evidence>
<organism evidence="8 9">
    <name type="scientific">Herbaspirillum rhizosphaerae</name>
    <dbReference type="NCBI Taxonomy" id="346179"/>
    <lineage>
        <taxon>Bacteria</taxon>
        <taxon>Pseudomonadati</taxon>
        <taxon>Pseudomonadota</taxon>
        <taxon>Betaproteobacteria</taxon>
        <taxon>Burkholderiales</taxon>
        <taxon>Oxalobacteraceae</taxon>
        <taxon>Herbaspirillum</taxon>
    </lineage>
</organism>
<gene>
    <name evidence="8" type="ORF">PQR63_10850</name>
</gene>
<dbReference type="Pfam" id="PF04198">
    <property type="entry name" value="Sugar-bind"/>
    <property type="match status" value="1"/>
</dbReference>
<keyword evidence="2" id="KW-0805">Transcription regulation</keyword>
<name>A0ABW8Z7H1_9BURK</name>